<keyword evidence="1" id="KW-1133">Transmembrane helix</keyword>
<gene>
    <name evidence="2" type="ORF">UFOPK1747_00708</name>
</gene>
<dbReference type="EMBL" id="CAEZTV010000111">
    <property type="protein sequence ID" value="CAB4583324.1"/>
    <property type="molecule type" value="Genomic_DNA"/>
</dbReference>
<dbReference type="InterPro" id="IPR025498">
    <property type="entry name" value="DUF4389"/>
</dbReference>
<name>A0A6J6F8V7_9ZZZZ</name>
<keyword evidence="1" id="KW-0472">Membrane</keyword>
<dbReference type="Pfam" id="PF14333">
    <property type="entry name" value="DUF4389"/>
    <property type="match status" value="1"/>
</dbReference>
<feature type="transmembrane region" description="Helical" evidence="1">
    <location>
        <begin position="21"/>
        <end position="42"/>
    </location>
</feature>
<proteinExistence type="predicted"/>
<evidence type="ECO:0000256" key="1">
    <source>
        <dbReference type="SAM" id="Phobius"/>
    </source>
</evidence>
<sequence>MSKQIVTHIVVDLDNRDKGSVLWRLVLAFPFMIFVSAFSTWASDNGEFLQYAGGVLIAPAALALIFRGVYPSYVLTFNKAYLSLINRLASFVFCLTDEYPSIEENQKVKLDFPEIAGGKNLNRYAPLYKWLLAIPLYIVGVLYAIYALVLTVIAWFNILFTGNYPDASADGVVKVMAYWNRVYGYAILLVSDEYPSFSL</sequence>
<feature type="transmembrane region" description="Helical" evidence="1">
    <location>
        <begin position="130"/>
        <end position="156"/>
    </location>
</feature>
<evidence type="ECO:0000313" key="2">
    <source>
        <dbReference type="EMBL" id="CAB4583324.1"/>
    </source>
</evidence>
<accession>A0A6J6F8V7</accession>
<reference evidence="2" key="1">
    <citation type="submission" date="2020-05" db="EMBL/GenBank/DDBJ databases">
        <authorList>
            <person name="Chiriac C."/>
            <person name="Salcher M."/>
            <person name="Ghai R."/>
            <person name="Kavagutti S V."/>
        </authorList>
    </citation>
    <scope>NUCLEOTIDE SEQUENCE</scope>
</reference>
<dbReference type="AlphaFoldDB" id="A0A6J6F8V7"/>
<feature type="transmembrane region" description="Helical" evidence="1">
    <location>
        <begin position="48"/>
        <end position="70"/>
    </location>
</feature>
<keyword evidence="1" id="KW-0812">Transmembrane</keyword>
<protein>
    <submittedName>
        <fullName evidence="2">Unannotated protein</fullName>
    </submittedName>
</protein>
<organism evidence="2">
    <name type="scientific">freshwater metagenome</name>
    <dbReference type="NCBI Taxonomy" id="449393"/>
    <lineage>
        <taxon>unclassified sequences</taxon>
        <taxon>metagenomes</taxon>
        <taxon>ecological metagenomes</taxon>
    </lineage>
</organism>